<dbReference type="InterPro" id="IPR001680">
    <property type="entry name" value="WD40_rpt"/>
</dbReference>
<dbReference type="InterPro" id="IPR036322">
    <property type="entry name" value="WD40_repeat_dom_sf"/>
</dbReference>
<evidence type="ECO:0000256" key="4">
    <source>
        <dbReference type="PROSITE-ProRule" id="PRU00221"/>
    </source>
</evidence>
<dbReference type="SUPFAM" id="SSF48403">
    <property type="entry name" value="Ankyrin repeat"/>
    <property type="match status" value="1"/>
</dbReference>
<evidence type="ECO:0000259" key="6">
    <source>
        <dbReference type="Pfam" id="PF26082"/>
    </source>
</evidence>
<dbReference type="Proteomes" id="UP001498476">
    <property type="component" value="Unassembled WGS sequence"/>
</dbReference>
<comment type="caution">
    <text evidence="7">The sequence shown here is derived from an EMBL/GenBank/DDBJ whole genome shotgun (WGS) entry which is preliminary data.</text>
</comment>
<feature type="repeat" description="WD" evidence="4">
    <location>
        <begin position="989"/>
        <end position="1025"/>
    </location>
</feature>
<reference evidence="7 8" key="1">
    <citation type="journal article" date="2025" name="Microbiol. Resour. Announc.">
        <title>Draft genome sequences for Neonectria magnoliae and Neonectria punicea, canker pathogens of Liriodendron tulipifera and Acer saccharum in West Virginia.</title>
        <authorList>
            <person name="Petronek H.M."/>
            <person name="Kasson M.T."/>
            <person name="Metheny A.M."/>
            <person name="Stauder C.M."/>
            <person name="Lovett B."/>
            <person name="Lynch S.C."/>
            <person name="Garnas J.R."/>
            <person name="Kasson L.R."/>
            <person name="Stajich J.E."/>
        </authorList>
    </citation>
    <scope>NUCLEOTIDE SEQUENCE [LARGE SCALE GENOMIC DNA]</scope>
    <source>
        <strain evidence="7 8">NRRL 64653</strain>
    </source>
</reference>
<dbReference type="InterPro" id="IPR058925">
    <property type="entry name" value="zf-C2H2_AcuF"/>
</dbReference>
<keyword evidence="8" id="KW-1185">Reference proteome</keyword>
<organism evidence="7 8">
    <name type="scientific">Neonectria punicea</name>
    <dbReference type="NCBI Taxonomy" id="979145"/>
    <lineage>
        <taxon>Eukaryota</taxon>
        <taxon>Fungi</taxon>
        <taxon>Dikarya</taxon>
        <taxon>Ascomycota</taxon>
        <taxon>Pezizomycotina</taxon>
        <taxon>Sordariomycetes</taxon>
        <taxon>Hypocreomycetidae</taxon>
        <taxon>Hypocreales</taxon>
        <taxon>Nectriaceae</taxon>
        <taxon>Neonectria</taxon>
    </lineage>
</organism>
<dbReference type="InterPro" id="IPR055530">
    <property type="entry name" value="DUF7104"/>
</dbReference>
<evidence type="ECO:0000313" key="8">
    <source>
        <dbReference type="Proteomes" id="UP001498476"/>
    </source>
</evidence>
<feature type="repeat" description="WD" evidence="4">
    <location>
        <begin position="897"/>
        <end position="931"/>
    </location>
</feature>
<sequence>MGDAEDDEEITEKLEPISELQELFQSIPETISTLFKLSVIIRNSSTRDRFAKALVAGSRVPIDPSYDIDHVQNKFPCLRQKEMEWLRTRLGTAITQRRNYLRYCRDHREKMAKVTDTAAAATLETQDAGEDAEARLLNMRGKRSLQATGDSKSQASSQPSTLAPTTASTIIPSQLDDLDILERLDEESNDVDHRSVTSYASSVGEKDGDNRLSVIQFEEIAKPGKPFECPYCWTIQKFNGHHAWRKHVMSDLKPFVCTGEACDMRLFDDSRTWLAHEMENHLVEWQCCFCSLAPFAKLDKFQSHIVKSHGVRLGEDQLTSLSKTCQKPVDQLVPSACRICDTWEETLRTLNRHIPADETLVVTPQQFRHHVCGHMEQLALFTIPRGCWEDEDGESGKRAQGGTHASSERSFAANSETSEYDICENAGRFDAQTMARLLDQKGGQVTVTEKVVVAAAGNSRHGKGVMALLLDRRGHEITITEEVVKAAAANSWNGLDVIAFLLDCRKDEIFITKQVVKAASENMASGKEVMGLLLEWRGFEIAGVQEVATTVAREFDKDVMGWLLDRRSDDIIMTEEIFEAVVGNRRNGTDVMILLLDRLGDADRALLLAAKNGHLELCSRLLEGGANVQVRDDVGRTSLLYAAEHGHEAIVRLLIQNGADVTAKDLKARTPLSQASKNGQEAIIKLLLQHGADFQKDDPQNAESLTSDYVRPRTTSVGNALGDLNVHDLAPNNKKFGQDWNAIFNPQVFRVLDVDLIHSFDHESVVTCVKFNPDGNHLATACNWSAQIFDVQAGERVCVLEHRESPDMKEECYVRGVCFSPDGRYLATSAEDKLIRVWDIETRTIHNCFSGHEQEVYSIDFTRDGRTIASGSRDKTVRLWDIERNICTFKLTTEDGVTGVAISPDMRLVAAGSLDKTIRVWDIQSGSPIYCLEGPDGHQDSVYSVAFSPDSKNLVSGSLDRTIKIWELSAPLVTDDQPGLKEGKCVKTFEGHRDFVLSVTLTPDTKWVLSGSKDREIQFWDLQTGIPQMLVAGHKNSVISVASSPQGGLFATGSGDMRARIWSYRPY</sequence>
<dbReference type="Pfam" id="PF23397">
    <property type="entry name" value="DUF7104"/>
    <property type="match status" value="4"/>
</dbReference>
<dbReference type="Gene3D" id="2.130.10.10">
    <property type="entry name" value="YVTN repeat-like/Quinoprotein amine dehydrogenase"/>
    <property type="match status" value="1"/>
</dbReference>
<dbReference type="Pfam" id="PF00400">
    <property type="entry name" value="WD40"/>
    <property type="match status" value="7"/>
</dbReference>
<dbReference type="PROSITE" id="PS00678">
    <property type="entry name" value="WD_REPEATS_1"/>
    <property type="match status" value="5"/>
</dbReference>
<feature type="compositionally biased region" description="Polar residues" evidence="5">
    <location>
        <begin position="403"/>
        <end position="413"/>
    </location>
</feature>
<accession>A0ABR1HVQ6</accession>
<feature type="repeat" description="ANK" evidence="3">
    <location>
        <begin position="601"/>
        <end position="633"/>
    </location>
</feature>
<evidence type="ECO:0000256" key="3">
    <source>
        <dbReference type="PROSITE-ProRule" id="PRU00023"/>
    </source>
</evidence>
<evidence type="ECO:0000256" key="1">
    <source>
        <dbReference type="ARBA" id="ARBA00022574"/>
    </source>
</evidence>
<feature type="region of interest" description="Disordered" evidence="5">
    <location>
        <begin position="392"/>
        <end position="413"/>
    </location>
</feature>
<evidence type="ECO:0000313" key="7">
    <source>
        <dbReference type="EMBL" id="KAK7425121.1"/>
    </source>
</evidence>
<feature type="repeat" description="WD" evidence="4">
    <location>
        <begin position="1031"/>
        <end position="1067"/>
    </location>
</feature>
<dbReference type="Pfam" id="PF12796">
    <property type="entry name" value="Ank_2"/>
    <property type="match status" value="1"/>
</dbReference>
<feature type="compositionally biased region" description="Polar residues" evidence="5">
    <location>
        <begin position="145"/>
        <end position="168"/>
    </location>
</feature>
<evidence type="ECO:0000256" key="5">
    <source>
        <dbReference type="SAM" id="MobiDB-lite"/>
    </source>
</evidence>
<name>A0ABR1HVQ6_9HYPO</name>
<feature type="repeat" description="WD" evidence="4">
    <location>
        <begin position="849"/>
        <end position="883"/>
    </location>
</feature>
<dbReference type="InterPro" id="IPR015943">
    <property type="entry name" value="WD40/YVTN_repeat-like_dom_sf"/>
</dbReference>
<dbReference type="PANTHER" id="PTHR44019:SF8">
    <property type="entry name" value="POC1 CENTRIOLAR PROTEIN HOMOLOG"/>
    <property type="match status" value="1"/>
</dbReference>
<dbReference type="Gene3D" id="1.25.40.20">
    <property type="entry name" value="Ankyrin repeat-containing domain"/>
    <property type="match status" value="1"/>
</dbReference>
<feature type="repeat" description="WD" evidence="4">
    <location>
        <begin position="935"/>
        <end position="969"/>
    </location>
</feature>
<dbReference type="SUPFAM" id="SSF50978">
    <property type="entry name" value="WD40 repeat-like"/>
    <property type="match status" value="1"/>
</dbReference>
<dbReference type="InterPro" id="IPR002110">
    <property type="entry name" value="Ankyrin_rpt"/>
</dbReference>
<dbReference type="InterPro" id="IPR036770">
    <property type="entry name" value="Ankyrin_rpt-contain_sf"/>
</dbReference>
<feature type="domain" description="Oxidoreductase acuF-like C2H2 type zinc-finger" evidence="6">
    <location>
        <begin position="224"/>
        <end position="252"/>
    </location>
</feature>
<feature type="repeat" description="ANK" evidence="3">
    <location>
        <begin position="667"/>
        <end position="699"/>
    </location>
</feature>
<dbReference type="PROSITE" id="PS50297">
    <property type="entry name" value="ANK_REP_REGION"/>
    <property type="match status" value="3"/>
</dbReference>
<feature type="repeat" description="ANK" evidence="3">
    <location>
        <begin position="634"/>
        <end position="666"/>
    </location>
</feature>
<dbReference type="InterPro" id="IPR020472">
    <property type="entry name" value="WD40_PAC1"/>
</dbReference>
<dbReference type="Pfam" id="PF26082">
    <property type="entry name" value="zf-C2H2_AcuF"/>
    <property type="match status" value="1"/>
</dbReference>
<dbReference type="EMBL" id="JAZAVJ010000001">
    <property type="protein sequence ID" value="KAK7425121.1"/>
    <property type="molecule type" value="Genomic_DNA"/>
</dbReference>
<dbReference type="SMART" id="SM00320">
    <property type="entry name" value="WD40"/>
    <property type="match status" value="7"/>
</dbReference>
<feature type="region of interest" description="Disordered" evidence="5">
    <location>
        <begin position="143"/>
        <end position="168"/>
    </location>
</feature>
<dbReference type="PROSITE" id="PS50082">
    <property type="entry name" value="WD_REPEATS_2"/>
    <property type="match status" value="6"/>
</dbReference>
<keyword evidence="2" id="KW-0677">Repeat</keyword>
<keyword evidence="1 4" id="KW-0853">WD repeat</keyword>
<proteinExistence type="predicted"/>
<feature type="repeat" description="WD" evidence="4">
    <location>
        <begin position="814"/>
        <end position="842"/>
    </location>
</feature>
<dbReference type="PRINTS" id="PR00320">
    <property type="entry name" value="GPROTEINBRPT"/>
</dbReference>
<dbReference type="InterPro" id="IPR050505">
    <property type="entry name" value="WDR55/POC1"/>
</dbReference>
<dbReference type="Gene3D" id="1.20.5.340">
    <property type="match status" value="2"/>
</dbReference>
<gene>
    <name evidence="7" type="primary">TUP1_1</name>
    <name evidence="7" type="ORF">QQX98_000035</name>
</gene>
<dbReference type="CDD" id="cd00200">
    <property type="entry name" value="WD40"/>
    <property type="match status" value="1"/>
</dbReference>
<keyword evidence="3" id="KW-0040">ANK repeat</keyword>
<dbReference type="PROSITE" id="PS50088">
    <property type="entry name" value="ANK_REPEAT"/>
    <property type="match status" value="3"/>
</dbReference>
<dbReference type="InterPro" id="IPR019775">
    <property type="entry name" value="WD40_repeat_CS"/>
</dbReference>
<dbReference type="PROSITE" id="PS50294">
    <property type="entry name" value="WD_REPEATS_REGION"/>
    <property type="match status" value="6"/>
</dbReference>
<protein>
    <submittedName>
        <fullName evidence="7">General transcription repressor</fullName>
    </submittedName>
</protein>
<dbReference type="PANTHER" id="PTHR44019">
    <property type="entry name" value="WD REPEAT-CONTAINING PROTEIN 55"/>
    <property type="match status" value="1"/>
</dbReference>
<dbReference type="SMART" id="SM00248">
    <property type="entry name" value="ANK"/>
    <property type="match status" value="3"/>
</dbReference>
<evidence type="ECO:0000256" key="2">
    <source>
        <dbReference type="ARBA" id="ARBA00022737"/>
    </source>
</evidence>